<name>A0A7W7GBY3_9ACTN</name>
<feature type="chain" id="PRO_5031162255" evidence="4">
    <location>
        <begin position="28"/>
        <end position="298"/>
    </location>
</feature>
<dbReference type="InterPro" id="IPR045087">
    <property type="entry name" value="Cu-oxidase_fam"/>
</dbReference>
<protein>
    <submittedName>
        <fullName evidence="6">FtsP/CotA-like multicopper oxidase with cupredoxin domain</fullName>
    </submittedName>
</protein>
<dbReference type="InterPro" id="IPR011707">
    <property type="entry name" value="Cu-oxidase-like_N"/>
</dbReference>
<keyword evidence="3" id="KW-0186">Copper</keyword>
<dbReference type="GO" id="GO:0016491">
    <property type="term" value="F:oxidoreductase activity"/>
    <property type="evidence" value="ECO:0007669"/>
    <property type="project" value="UniProtKB-KW"/>
</dbReference>
<evidence type="ECO:0000259" key="5">
    <source>
        <dbReference type="Pfam" id="PF07732"/>
    </source>
</evidence>
<accession>A0A7W7GBY3</accession>
<dbReference type="AlphaFoldDB" id="A0A7W7GBY3"/>
<dbReference type="RefSeq" id="WP_184883690.1">
    <property type="nucleotide sequence ID" value="NZ_BOOV01000032.1"/>
</dbReference>
<evidence type="ECO:0000256" key="3">
    <source>
        <dbReference type="ARBA" id="ARBA00023008"/>
    </source>
</evidence>
<dbReference type="EMBL" id="JACHND010000001">
    <property type="protein sequence ID" value="MBB4703330.1"/>
    <property type="molecule type" value="Genomic_DNA"/>
</dbReference>
<dbReference type="Pfam" id="PF07732">
    <property type="entry name" value="Cu-oxidase_3"/>
    <property type="match status" value="1"/>
</dbReference>
<dbReference type="SUPFAM" id="SSF49503">
    <property type="entry name" value="Cupredoxins"/>
    <property type="match status" value="2"/>
</dbReference>
<comment type="caution">
    <text evidence="6">The sequence shown here is derived from an EMBL/GenBank/DDBJ whole genome shotgun (WGS) entry which is preliminary data.</text>
</comment>
<dbReference type="Gene3D" id="2.60.40.420">
    <property type="entry name" value="Cupredoxins - blue copper proteins"/>
    <property type="match status" value="1"/>
</dbReference>
<dbReference type="InterPro" id="IPR008972">
    <property type="entry name" value="Cupredoxin"/>
</dbReference>
<sequence length="298" mass="30782">MRTATRRALVAVLIAAGLTVPASPAQAADVSIDLCAAAGTLALPGPVTVNVWGFARAGSGGSCAGVTPSVPGPVLTAGQGDEVSVVLRNTLDTPVSLEIPGVPFRQGAGVTAPPGGTATATFTASAPGTYLYQGTERQLPMGLYGALIVRPTVAGRAYEPASTAYDREAPLVLSAIDPAFNAAPLSADLYRYAPKFWLVNGKAYPDTDPVHGVAPGTKVLLRYLNAGFDNTTMRLLGAYERVIARDAHPLAAPFDATAETIPAGGTEDAVVTIPASGTRFPLYNRQLHKTMLTFLQIP</sequence>
<feature type="domain" description="Plastocyanin-like" evidence="5">
    <location>
        <begin position="62"/>
        <end position="151"/>
    </location>
</feature>
<evidence type="ECO:0000313" key="7">
    <source>
        <dbReference type="Proteomes" id="UP000542210"/>
    </source>
</evidence>
<feature type="signal peptide" evidence="4">
    <location>
        <begin position="1"/>
        <end position="27"/>
    </location>
</feature>
<dbReference type="Proteomes" id="UP000542210">
    <property type="component" value="Unassembled WGS sequence"/>
</dbReference>
<evidence type="ECO:0000256" key="2">
    <source>
        <dbReference type="ARBA" id="ARBA00023002"/>
    </source>
</evidence>
<dbReference type="PANTHER" id="PTHR11709">
    <property type="entry name" value="MULTI-COPPER OXIDASE"/>
    <property type="match status" value="1"/>
</dbReference>
<evidence type="ECO:0000256" key="4">
    <source>
        <dbReference type="SAM" id="SignalP"/>
    </source>
</evidence>
<dbReference type="GO" id="GO:0005507">
    <property type="term" value="F:copper ion binding"/>
    <property type="evidence" value="ECO:0007669"/>
    <property type="project" value="InterPro"/>
</dbReference>
<keyword evidence="2" id="KW-0560">Oxidoreductase</keyword>
<evidence type="ECO:0000256" key="1">
    <source>
        <dbReference type="ARBA" id="ARBA00022723"/>
    </source>
</evidence>
<proteinExistence type="predicted"/>
<evidence type="ECO:0000313" key="6">
    <source>
        <dbReference type="EMBL" id="MBB4703330.1"/>
    </source>
</evidence>
<keyword evidence="7" id="KW-1185">Reference proteome</keyword>
<dbReference type="PANTHER" id="PTHR11709:SF394">
    <property type="entry name" value="FI03373P-RELATED"/>
    <property type="match status" value="1"/>
</dbReference>
<gene>
    <name evidence="6" type="ORF">BJ982_004874</name>
</gene>
<reference evidence="6 7" key="1">
    <citation type="submission" date="2020-08" db="EMBL/GenBank/DDBJ databases">
        <title>Sequencing the genomes of 1000 actinobacteria strains.</title>
        <authorList>
            <person name="Klenk H.-P."/>
        </authorList>
    </citation>
    <scope>NUCLEOTIDE SEQUENCE [LARGE SCALE GENOMIC DNA]</scope>
    <source>
        <strain evidence="6 7">DSM 45784</strain>
    </source>
</reference>
<keyword evidence="1" id="KW-0479">Metal-binding</keyword>
<keyword evidence="4" id="KW-0732">Signal</keyword>
<organism evidence="6 7">
    <name type="scientific">Sphaerisporangium siamense</name>
    <dbReference type="NCBI Taxonomy" id="795645"/>
    <lineage>
        <taxon>Bacteria</taxon>
        <taxon>Bacillati</taxon>
        <taxon>Actinomycetota</taxon>
        <taxon>Actinomycetes</taxon>
        <taxon>Streptosporangiales</taxon>
        <taxon>Streptosporangiaceae</taxon>
        <taxon>Sphaerisporangium</taxon>
    </lineage>
</organism>